<protein>
    <submittedName>
        <fullName evidence="4">Transposase</fullName>
    </submittedName>
</protein>
<dbReference type="GO" id="GO:0004803">
    <property type="term" value="F:transposase activity"/>
    <property type="evidence" value="ECO:0007669"/>
    <property type="project" value="InterPro"/>
</dbReference>
<dbReference type="EMBL" id="JACHJV010000003">
    <property type="protein sequence ID" value="MBB4928438.1"/>
    <property type="molecule type" value="Genomic_DNA"/>
</dbReference>
<dbReference type="InterPro" id="IPR025161">
    <property type="entry name" value="IS402-like_dom"/>
</dbReference>
<dbReference type="GO" id="GO:0003677">
    <property type="term" value="F:DNA binding"/>
    <property type="evidence" value="ECO:0007669"/>
    <property type="project" value="InterPro"/>
</dbReference>
<dbReference type="EMBL" id="JACHJV010000003">
    <property type="protein sequence ID" value="MBB4928479.1"/>
    <property type="molecule type" value="Genomic_DNA"/>
</dbReference>
<reference evidence="4 5" key="1">
    <citation type="submission" date="2020-08" db="EMBL/GenBank/DDBJ databases">
        <title>Sequencing the genomes of 1000 actinobacteria strains.</title>
        <authorList>
            <person name="Klenk H.-P."/>
        </authorList>
    </citation>
    <scope>NUCLEOTIDE SEQUENCE [LARGE SCALE GENOMIC DNA]</scope>
    <source>
        <strain evidence="4 5">DSM 41654</strain>
    </source>
</reference>
<feature type="domain" description="Insertion element IS402-like" evidence="2">
    <location>
        <begin position="11"/>
        <end position="88"/>
    </location>
</feature>
<dbReference type="InterPro" id="IPR002559">
    <property type="entry name" value="Transposase_11"/>
</dbReference>
<dbReference type="NCBIfam" id="NF033580">
    <property type="entry name" value="transpos_IS5_3"/>
    <property type="match status" value="1"/>
</dbReference>
<dbReference type="Pfam" id="PF13340">
    <property type="entry name" value="DUF4096"/>
    <property type="match status" value="1"/>
</dbReference>
<evidence type="ECO:0000313" key="5">
    <source>
        <dbReference type="Proteomes" id="UP000540506"/>
    </source>
</evidence>
<accession>A0A7W7RAQ4</accession>
<gene>
    <name evidence="3" type="ORF">FHR34_007535</name>
    <name evidence="4" type="ORF">FHR34_007576</name>
</gene>
<proteinExistence type="predicted"/>
<evidence type="ECO:0000313" key="4">
    <source>
        <dbReference type="EMBL" id="MBB4928479.1"/>
    </source>
</evidence>
<organism evidence="4 5">
    <name type="scientific">Kitasatospora kifunensis</name>
    <name type="common">Streptomyces kifunensis</name>
    <dbReference type="NCBI Taxonomy" id="58351"/>
    <lineage>
        <taxon>Bacteria</taxon>
        <taxon>Bacillati</taxon>
        <taxon>Actinomycetota</taxon>
        <taxon>Actinomycetes</taxon>
        <taxon>Kitasatosporales</taxon>
        <taxon>Streptomycetaceae</taxon>
        <taxon>Kitasatospora</taxon>
    </lineage>
</organism>
<dbReference type="PANTHER" id="PTHR30007:SF0">
    <property type="entry name" value="TRANSPOSASE"/>
    <property type="match status" value="1"/>
</dbReference>
<dbReference type="AlphaFoldDB" id="A0A7W7RAQ4"/>
<evidence type="ECO:0000259" key="2">
    <source>
        <dbReference type="Pfam" id="PF13340"/>
    </source>
</evidence>
<name>A0A7W7RAQ4_KITKI</name>
<evidence type="ECO:0000259" key="1">
    <source>
        <dbReference type="Pfam" id="PF01609"/>
    </source>
</evidence>
<keyword evidence="5" id="KW-1185">Reference proteome</keyword>
<feature type="domain" description="Transposase IS4-like" evidence="1">
    <location>
        <begin position="106"/>
        <end position="231"/>
    </location>
</feature>
<dbReference type="RefSeq" id="WP_184945823.1">
    <property type="nucleotide sequence ID" value="NZ_JACHJV010000003.1"/>
</dbReference>
<dbReference type="PANTHER" id="PTHR30007">
    <property type="entry name" value="PHP DOMAIN PROTEIN"/>
    <property type="match status" value="1"/>
</dbReference>
<dbReference type="GO" id="GO:0006313">
    <property type="term" value="P:DNA transposition"/>
    <property type="evidence" value="ECO:0007669"/>
    <property type="project" value="InterPro"/>
</dbReference>
<comment type="caution">
    <text evidence="4">The sequence shown here is derived from an EMBL/GenBank/DDBJ whole genome shotgun (WGS) entry which is preliminary data.</text>
</comment>
<dbReference type="Proteomes" id="UP000540506">
    <property type="component" value="Unassembled WGS sequence"/>
</dbReference>
<sequence>MSEHKPYPSDLSDEQWSLIEPVITAWKDRHRSVSGHQGAYAMREIVNSILYQGRTGCQWTYLPHDLPPKSATYYYFAAWRDDGTDQVIHELLRCQVRERARRLEDPTLVVLDTQSVHVAAGVPASTTGRDPAKRVPGRKRGLAVDVLGLVIAVIVLAANTHDNAAGIALLDQVAEHAGGTVRKALVDQGFKNQVVAHGTQLGIDVEIVERNPQDRGFVPQPKRWRVEQTYGILILHRRLVRDYEHHPTSSASRIYWAMTQVMVRRLTGANTPSWRDPRAVSA</sequence>
<evidence type="ECO:0000313" key="3">
    <source>
        <dbReference type="EMBL" id="MBB4928438.1"/>
    </source>
</evidence>
<dbReference type="Pfam" id="PF01609">
    <property type="entry name" value="DDE_Tnp_1"/>
    <property type="match status" value="1"/>
</dbReference>